<reference evidence="2 3" key="1">
    <citation type="submission" date="2024-01" db="EMBL/GenBank/DDBJ databases">
        <title>Genome insights into Plantactinospora sonchi sp. nov.</title>
        <authorList>
            <person name="Wang L."/>
        </authorList>
    </citation>
    <scope>NUCLEOTIDE SEQUENCE [LARGE SCALE GENOMIC DNA]</scope>
    <source>
        <strain evidence="2 3">NEAU-QY2</strain>
    </source>
</reference>
<evidence type="ECO:0000313" key="3">
    <source>
        <dbReference type="Proteomes" id="UP001332243"/>
    </source>
</evidence>
<comment type="caution">
    <text evidence="2">The sequence shown here is derived from an EMBL/GenBank/DDBJ whole genome shotgun (WGS) entry which is preliminary data.</text>
</comment>
<protein>
    <recommendedName>
        <fullName evidence="4">SWIM-type domain-containing protein</fullName>
    </recommendedName>
</protein>
<evidence type="ECO:0000256" key="1">
    <source>
        <dbReference type="SAM" id="MobiDB-lite"/>
    </source>
</evidence>
<name>A0ABU7RN53_9ACTN</name>
<evidence type="ECO:0008006" key="4">
    <source>
        <dbReference type="Google" id="ProtNLM"/>
    </source>
</evidence>
<keyword evidence="3" id="KW-1185">Reference proteome</keyword>
<organism evidence="2 3">
    <name type="scientific">Plantactinospora sonchi</name>
    <dbReference type="NCBI Taxonomy" id="1544735"/>
    <lineage>
        <taxon>Bacteria</taxon>
        <taxon>Bacillati</taxon>
        <taxon>Actinomycetota</taxon>
        <taxon>Actinomycetes</taxon>
        <taxon>Micromonosporales</taxon>
        <taxon>Micromonosporaceae</taxon>
        <taxon>Plantactinospora</taxon>
    </lineage>
</organism>
<feature type="region of interest" description="Disordered" evidence="1">
    <location>
        <begin position="115"/>
        <end position="160"/>
    </location>
</feature>
<dbReference type="Proteomes" id="UP001332243">
    <property type="component" value="Unassembled WGS sequence"/>
</dbReference>
<feature type="region of interest" description="Disordered" evidence="1">
    <location>
        <begin position="447"/>
        <end position="473"/>
    </location>
</feature>
<sequence length="689" mass="70144">MKTATASDPTGSAPAALPPVVPELVATTMTALPPRLHRRLDAAVARLGAAPRDGTPDGIRVDCGPEAQVLLVAGPGGVITAADQVRCSCLLTPRCLHRAAVLTACPVADAVVTAPSADGTDHAGSHTDQTAGGRRTTRADGAATASRSRARTGGGPSAAQRQAAAGLWHAASAVLAAGVPGAGAVLQAELLRAAHSARLAGLPRAESAALQVVRGLRAARDRRDDHRLADLVQVLHDLLLTAGRLAAGATEPGLVGISRRSYRPAGNLRVYGVCREPVISATGYAGVVTHLLDDDGRWYSVADVQPGEPQRALGVATAVVDLGPSGPSHDRLARGGLLVTGTTVSPEGRLGSGRGVRAIPVTGVSWSTGALGRLFARPLAEVVNAQLNAAEDGGSDTPAGGGQLVGADLVIVGGYGDHVLARELSPAPAQTGAESTSTATALLGAEDTSAADADPTAATARRGAEDTPPADADPAVVRRAATGPLIRLVPVSSHPMLAHLANLRRLASRPGLRIRVVARLDTERASTLRPLAVAPVPGAEVTLRLPEAWQGHADLGYDVLQNGHLPPPQAGVPDVPVGAAGPDPVVDAPLWRVRRLVESAVAGGRQAIAGPARSAGSGLAAPLRQSGFPMAAELAAALVAESDRRGRDAFGRLVDPEPERYAWAWVAAATHLAATERALIRASWSDETS</sequence>
<dbReference type="RefSeq" id="WP_331213021.1">
    <property type="nucleotide sequence ID" value="NZ_JAZGQK010000003.1"/>
</dbReference>
<evidence type="ECO:0000313" key="2">
    <source>
        <dbReference type="EMBL" id="MEE6257913.1"/>
    </source>
</evidence>
<accession>A0ABU7RN53</accession>
<gene>
    <name evidence="2" type="ORF">V1633_05315</name>
</gene>
<dbReference type="EMBL" id="JAZGQK010000003">
    <property type="protein sequence ID" value="MEE6257913.1"/>
    <property type="molecule type" value="Genomic_DNA"/>
</dbReference>
<feature type="compositionally biased region" description="Low complexity" evidence="1">
    <location>
        <begin position="127"/>
        <end position="147"/>
    </location>
</feature>
<proteinExistence type="predicted"/>